<name>A0A2S6MZH0_RHOGL</name>
<evidence type="ECO:0000256" key="1">
    <source>
        <dbReference type="ARBA" id="ARBA00022679"/>
    </source>
</evidence>
<dbReference type="PANTHER" id="PTHR48207">
    <property type="entry name" value="SUCCINATE--HYDROXYMETHYLGLUTARATE COA-TRANSFERASE"/>
    <property type="match status" value="1"/>
</dbReference>
<dbReference type="Proteomes" id="UP000239724">
    <property type="component" value="Unassembled WGS sequence"/>
</dbReference>
<dbReference type="Gene3D" id="3.40.50.10540">
    <property type="entry name" value="Crotonobetainyl-coa:carnitine coa-transferase, domain 1"/>
    <property type="match status" value="1"/>
</dbReference>
<dbReference type="InterPro" id="IPR003673">
    <property type="entry name" value="CoA-Trfase_fam_III"/>
</dbReference>
<organism evidence="2 3">
    <name type="scientific">Rhodopila globiformis</name>
    <name type="common">Rhodopseudomonas globiformis</name>
    <dbReference type="NCBI Taxonomy" id="1071"/>
    <lineage>
        <taxon>Bacteria</taxon>
        <taxon>Pseudomonadati</taxon>
        <taxon>Pseudomonadota</taxon>
        <taxon>Alphaproteobacteria</taxon>
        <taxon>Acetobacterales</taxon>
        <taxon>Acetobacteraceae</taxon>
        <taxon>Rhodopila</taxon>
    </lineage>
</organism>
<dbReference type="InterPro" id="IPR023606">
    <property type="entry name" value="CoA-Trfase_III_dom_1_sf"/>
</dbReference>
<sequence>MGQALTGIRVIDMTHNQAGPACAQILGFLGADVIKLEEPKGGDVARVNMRDRPDSDSLFFLLLNANKRSLTLNLKSADGKALFRKLIAESDVLLENFGPGALDRLGLGYETLAKLNPRLVYATIKGFGTYGPYSGYKSFEPIAQAMGGAMAVTGFPENPPTYMFPAIGDSGTGMHMAIGILAALQQRHATGQGQHVEVSMQDAVVNLIRVSLRDHQRFGHPPPRTGNQLGQTVPGTTYPCAPGGPNDYVFIYAQPQMWKPFLEAIEQPALAEDPRFATPAERWRNRAALNAIIAAWTRRRGKHDVMQILGAAGVPCGACQDTGEVLADPHLRARAMVVDVDYPARGTYQTAGCPIKLSASPAEVTRPPQLGEHTAEVLAALCGVGAEELERLRQDGVV</sequence>
<dbReference type="EMBL" id="NHRY01000254">
    <property type="protein sequence ID" value="PPQ27738.1"/>
    <property type="molecule type" value="Genomic_DNA"/>
</dbReference>
<dbReference type="InterPro" id="IPR050483">
    <property type="entry name" value="CoA-transferase_III_domain"/>
</dbReference>
<dbReference type="PANTHER" id="PTHR48207:SF3">
    <property type="entry name" value="SUCCINATE--HYDROXYMETHYLGLUTARATE COA-TRANSFERASE"/>
    <property type="match status" value="1"/>
</dbReference>
<dbReference type="SUPFAM" id="SSF89796">
    <property type="entry name" value="CoA-transferase family III (CaiB/BaiF)"/>
    <property type="match status" value="1"/>
</dbReference>
<keyword evidence="1 2" id="KW-0808">Transferase</keyword>
<gene>
    <name evidence="2" type="ORF">CCS01_26470</name>
</gene>
<reference evidence="2 3" key="1">
    <citation type="journal article" date="2018" name="Arch. Microbiol.">
        <title>New insights into the metabolic potential of the phototrophic purple bacterium Rhodopila globiformis DSM 161(T) from its draft genome sequence and evidence for a vanadium-dependent nitrogenase.</title>
        <authorList>
            <person name="Imhoff J.F."/>
            <person name="Rahn T."/>
            <person name="Kunzel S."/>
            <person name="Neulinger S.C."/>
        </authorList>
    </citation>
    <scope>NUCLEOTIDE SEQUENCE [LARGE SCALE GENOMIC DNA]</scope>
    <source>
        <strain evidence="2 3">DSM 161</strain>
    </source>
</reference>
<keyword evidence="3" id="KW-1185">Reference proteome</keyword>
<dbReference type="Gene3D" id="3.30.1540.10">
    <property type="entry name" value="formyl-coa transferase, domain 3"/>
    <property type="match status" value="1"/>
</dbReference>
<dbReference type="OrthoDB" id="7457784at2"/>
<dbReference type="RefSeq" id="WP_104521828.1">
    <property type="nucleotide sequence ID" value="NZ_NHRY01000254.1"/>
</dbReference>
<proteinExistence type="predicted"/>
<dbReference type="EC" id="2.8.3.16" evidence="2"/>
<dbReference type="Pfam" id="PF02515">
    <property type="entry name" value="CoA_transf_3"/>
    <property type="match status" value="1"/>
</dbReference>
<accession>A0A2S6MZH0</accession>
<dbReference type="InterPro" id="IPR044855">
    <property type="entry name" value="CoA-Trfase_III_dom3_sf"/>
</dbReference>
<dbReference type="GO" id="GO:0033608">
    <property type="term" value="F:formyl-CoA transferase activity"/>
    <property type="evidence" value="ECO:0007669"/>
    <property type="project" value="UniProtKB-EC"/>
</dbReference>
<evidence type="ECO:0000313" key="3">
    <source>
        <dbReference type="Proteomes" id="UP000239724"/>
    </source>
</evidence>
<protein>
    <submittedName>
        <fullName evidence="2">Formyl-CoA transferase</fullName>
        <ecNumber evidence="2">2.8.3.16</ecNumber>
    </submittedName>
</protein>
<comment type="caution">
    <text evidence="2">The sequence shown here is derived from an EMBL/GenBank/DDBJ whole genome shotgun (WGS) entry which is preliminary data.</text>
</comment>
<dbReference type="NCBIfam" id="NF003809">
    <property type="entry name" value="PRK05398.1"/>
    <property type="match status" value="1"/>
</dbReference>
<dbReference type="AlphaFoldDB" id="A0A2S6MZH0"/>
<evidence type="ECO:0000313" key="2">
    <source>
        <dbReference type="EMBL" id="PPQ27738.1"/>
    </source>
</evidence>